<feature type="chain" id="PRO_5002727062" description="RlpA-like protein double-psi beta-barrel domain-containing protein" evidence="3">
    <location>
        <begin position="26"/>
        <end position="196"/>
    </location>
</feature>
<evidence type="ECO:0000256" key="1">
    <source>
        <dbReference type="ARBA" id="ARBA00022729"/>
    </source>
</evidence>
<feature type="compositionally biased region" description="Low complexity" evidence="2">
    <location>
        <begin position="44"/>
        <end position="89"/>
    </location>
</feature>
<evidence type="ECO:0000313" key="5">
    <source>
        <dbReference type="EMBL" id="EDP45168.1"/>
    </source>
</evidence>
<dbReference type="VEuPathDB" id="FungiDB:MGL_0157"/>
<dbReference type="Proteomes" id="UP000008837">
    <property type="component" value="Unassembled WGS sequence"/>
</dbReference>
<evidence type="ECO:0000256" key="3">
    <source>
        <dbReference type="SAM" id="SignalP"/>
    </source>
</evidence>
<dbReference type="PANTHER" id="PTHR31836">
    <property type="match status" value="1"/>
</dbReference>
<protein>
    <recommendedName>
        <fullName evidence="4">RlpA-like protein double-psi beta-barrel domain-containing protein</fullName>
    </recommendedName>
</protein>
<gene>
    <name evidence="5" type="ORF">MGL_0157</name>
</gene>
<dbReference type="OMA" id="GRINITW"/>
<reference evidence="5 6" key="1">
    <citation type="journal article" date="2007" name="Proc. Natl. Acad. Sci. U.S.A.">
        <title>Dandruff-associated Malassezia genomes reveal convergent and divergent virulence traits shared with plant and human fungal pathogens.</title>
        <authorList>
            <person name="Xu J."/>
            <person name="Saunders C.W."/>
            <person name="Hu P."/>
            <person name="Grant R.A."/>
            <person name="Boekhout T."/>
            <person name="Kuramae E.E."/>
            <person name="Kronstad J.W."/>
            <person name="Deangelis Y.M."/>
            <person name="Reeder N.L."/>
            <person name="Johnstone K.R."/>
            <person name="Leland M."/>
            <person name="Fieno A.M."/>
            <person name="Begley W.M."/>
            <person name="Sun Y."/>
            <person name="Lacey M.P."/>
            <person name="Chaudhary T."/>
            <person name="Keough T."/>
            <person name="Chu L."/>
            <person name="Sears R."/>
            <person name="Yuan B."/>
            <person name="Dawson T.L.Jr."/>
        </authorList>
    </citation>
    <scope>NUCLEOTIDE SEQUENCE [LARGE SCALE GENOMIC DNA]</scope>
    <source>
        <strain evidence="6">ATCC MYA-4612 / CBS 7966</strain>
    </source>
</reference>
<name>A8PRY8_MALGO</name>
<dbReference type="InParanoid" id="A8PRY8"/>
<keyword evidence="6" id="KW-1185">Reference proteome</keyword>
<dbReference type="SUPFAM" id="SSF50685">
    <property type="entry name" value="Barwin-like endoglucanases"/>
    <property type="match status" value="1"/>
</dbReference>
<dbReference type="InterPro" id="IPR036908">
    <property type="entry name" value="RlpA-like_sf"/>
</dbReference>
<proteinExistence type="predicted"/>
<dbReference type="Gene3D" id="2.40.40.10">
    <property type="entry name" value="RlpA-like domain"/>
    <property type="match status" value="1"/>
</dbReference>
<dbReference type="InterPro" id="IPR051477">
    <property type="entry name" value="Expansin_CellWall"/>
</dbReference>
<comment type="caution">
    <text evidence="5">The sequence shown here is derived from an EMBL/GenBank/DDBJ whole genome shotgun (WGS) entry which is preliminary data.</text>
</comment>
<dbReference type="InterPro" id="IPR009009">
    <property type="entry name" value="RlpA-like_DPBB"/>
</dbReference>
<evidence type="ECO:0000259" key="4">
    <source>
        <dbReference type="Pfam" id="PF03330"/>
    </source>
</evidence>
<dbReference type="CDD" id="cd22191">
    <property type="entry name" value="DPBB_RlpA_EXP_N-like"/>
    <property type="match status" value="1"/>
</dbReference>
<feature type="region of interest" description="Disordered" evidence="2">
    <location>
        <begin position="43"/>
        <end position="113"/>
    </location>
</feature>
<dbReference type="AlphaFoldDB" id="A8PRY8"/>
<dbReference type="GeneID" id="5856688"/>
<evidence type="ECO:0000256" key="2">
    <source>
        <dbReference type="SAM" id="MobiDB-lite"/>
    </source>
</evidence>
<dbReference type="EMBL" id="AAYY01000001">
    <property type="protein sequence ID" value="EDP45168.1"/>
    <property type="molecule type" value="Genomic_DNA"/>
</dbReference>
<feature type="domain" description="RlpA-like protein double-psi beta-barrel" evidence="4">
    <location>
        <begin position="95"/>
        <end position="186"/>
    </location>
</feature>
<evidence type="ECO:0000313" key="6">
    <source>
        <dbReference type="Proteomes" id="UP000008837"/>
    </source>
</evidence>
<sequence>MYAHKILTTLAVITVLIALATPVHGQGQMAPHKTMIRRRGLIFPDPVSSSSTSQDGPTSTVSSSSTQSSSAPSSTGSSTSSSSGSSSGSVHVRNGDATHYQPGLGSCGKQSDSSEMVVALPHSLFDSKMGGSNPNNNPLCGKKVKASFDDKSIEVKVVDRCPGCGENDLDLSPTAFQKLAPLGKGRLKNMKWHFLD</sequence>
<dbReference type="KEGG" id="mgl:MGL_0157"/>
<dbReference type="STRING" id="425265.A8PRY8"/>
<feature type="signal peptide" evidence="3">
    <location>
        <begin position="1"/>
        <end position="25"/>
    </location>
</feature>
<dbReference type="Pfam" id="PF03330">
    <property type="entry name" value="DPBB_1"/>
    <property type="match status" value="1"/>
</dbReference>
<accession>A8PRY8</accession>
<dbReference type="RefSeq" id="XP_001732382.1">
    <property type="nucleotide sequence ID" value="XM_001732330.1"/>
</dbReference>
<dbReference type="PANTHER" id="PTHR31836:SF27">
    <property type="entry name" value="RLPA-LIKE PROTEIN DOUBLE-PSI BETA-BARREL DOMAIN-CONTAINING PROTEIN"/>
    <property type="match status" value="1"/>
</dbReference>
<keyword evidence="1 3" id="KW-0732">Signal</keyword>
<organism evidence="5 6">
    <name type="scientific">Malassezia globosa (strain ATCC MYA-4612 / CBS 7966)</name>
    <name type="common">Dandruff-associated fungus</name>
    <dbReference type="NCBI Taxonomy" id="425265"/>
    <lineage>
        <taxon>Eukaryota</taxon>
        <taxon>Fungi</taxon>
        <taxon>Dikarya</taxon>
        <taxon>Basidiomycota</taxon>
        <taxon>Ustilaginomycotina</taxon>
        <taxon>Malasseziomycetes</taxon>
        <taxon>Malasseziales</taxon>
        <taxon>Malasseziaceae</taxon>
        <taxon>Malassezia</taxon>
    </lineage>
</organism>
<dbReference type="OrthoDB" id="623670at2759"/>